<dbReference type="PANTHER" id="PTHR31151">
    <property type="entry name" value="PROLINE-TRNA LIGASE (DUF1680)"/>
    <property type="match status" value="1"/>
</dbReference>
<reference evidence="3" key="2">
    <citation type="submission" date="2021-04" db="EMBL/GenBank/DDBJ databases">
        <authorList>
            <person name="Gilroy R."/>
        </authorList>
    </citation>
    <scope>NUCLEOTIDE SEQUENCE</scope>
    <source>
        <strain evidence="3">CHK179-7159</strain>
    </source>
</reference>
<organism evidence="3 4">
    <name type="scientific">Candidatus Eisenbergiella merdipullorum</name>
    <dbReference type="NCBI Taxonomy" id="2838553"/>
    <lineage>
        <taxon>Bacteria</taxon>
        <taxon>Bacillati</taxon>
        <taxon>Bacillota</taxon>
        <taxon>Clostridia</taxon>
        <taxon>Lachnospirales</taxon>
        <taxon>Lachnospiraceae</taxon>
        <taxon>Eisenbergiella</taxon>
    </lineage>
</organism>
<feature type="domain" description="Non-reducing end beta-L-arabinofuranosidase-like GH127 catalytic" evidence="1">
    <location>
        <begin position="60"/>
        <end position="375"/>
    </location>
</feature>
<name>A0A9D2I596_9FIRM</name>
<dbReference type="Proteomes" id="UP000886858">
    <property type="component" value="Unassembled WGS sequence"/>
</dbReference>
<reference evidence="3" key="1">
    <citation type="journal article" date="2021" name="PeerJ">
        <title>Extensive microbial diversity within the chicken gut microbiome revealed by metagenomics and culture.</title>
        <authorList>
            <person name="Gilroy R."/>
            <person name="Ravi A."/>
            <person name="Getino M."/>
            <person name="Pursley I."/>
            <person name="Horton D.L."/>
            <person name="Alikhan N.F."/>
            <person name="Baker D."/>
            <person name="Gharbi K."/>
            <person name="Hall N."/>
            <person name="Watson M."/>
            <person name="Adriaenssens E.M."/>
            <person name="Foster-Nyarko E."/>
            <person name="Jarju S."/>
            <person name="Secka A."/>
            <person name="Antonio M."/>
            <person name="Oren A."/>
            <person name="Chaudhuri R.R."/>
            <person name="La Ragione R."/>
            <person name="Hildebrand F."/>
            <person name="Pallen M.J."/>
        </authorList>
    </citation>
    <scope>NUCLEOTIDE SEQUENCE</scope>
    <source>
        <strain evidence="3">CHK179-7159</strain>
    </source>
</reference>
<sequence length="630" mass="72270">MKKGKLKPLTAKQLKPEGWLKRQLEIQAEGLSGHLDLIWPDIRESKWIGGDKDGWERVPYWLDGFIPLAFLLDDENLKRRAKKYVDAILAGQDEDGWICPCEREERSRYDVWPAFLICKVLVLYYDCTQDDRIEDAVYSAMKQLLAHISVHTIFDWAAARWFECLIPLWWLYERRPEEWMLQLATILEAEGLDYVKLYSRFTFERPPKRRYWSQIDHVVNTAMALKCRALMSRMTGEDPDEFALHMYQTVMKHNSMPTGHFTGDECLSGDEPTQGSECCSVAEAMYSYEVLLAESGNGFWADLLEKEAFNSLPATTTADMWAHQYVQMTNQISARKYPEESVPFNSNSGEANMFGLEPNFGCCTANFNQAWPKFALAVIMESKQGLAVNMLVPSRAEVERDGKRFCVRVVSEYPFRDEAALEVTAESPVECEISVRIPGFVQHAWVDGKEAKPGSCVSIRKIWKDTVRIPVKLKIEGRLVDRPHGAKAFIRGSLVFSLPINAKVRALEYIRDGVERKAPYCDYEMLPDSPWNYAFCSESFETEFGEIGEYPFSPQDPPVRIKTRMVPISWEEKDGICAGVPVTAAALGEPEEVYLQPYGCTDLRMTEMPFLKIYTYLAQNGKKYYTEFKS</sequence>
<dbReference type="InterPro" id="IPR049046">
    <property type="entry name" value="Beta-AFase-like_GH127_middle"/>
</dbReference>
<gene>
    <name evidence="3" type="ORF">H9717_05335</name>
</gene>
<dbReference type="Pfam" id="PF07944">
    <property type="entry name" value="Beta-AFase-like_GH127_cat"/>
    <property type="match status" value="1"/>
</dbReference>
<dbReference type="GO" id="GO:0005975">
    <property type="term" value="P:carbohydrate metabolic process"/>
    <property type="evidence" value="ECO:0007669"/>
    <property type="project" value="InterPro"/>
</dbReference>
<evidence type="ECO:0000259" key="1">
    <source>
        <dbReference type="Pfam" id="PF07944"/>
    </source>
</evidence>
<evidence type="ECO:0000313" key="3">
    <source>
        <dbReference type="EMBL" id="HJA92522.1"/>
    </source>
</evidence>
<dbReference type="InterPro" id="IPR008928">
    <property type="entry name" value="6-hairpin_glycosidase_sf"/>
</dbReference>
<dbReference type="EMBL" id="DWYY01000058">
    <property type="protein sequence ID" value="HJA92522.1"/>
    <property type="molecule type" value="Genomic_DNA"/>
</dbReference>
<proteinExistence type="predicted"/>
<evidence type="ECO:0000313" key="4">
    <source>
        <dbReference type="Proteomes" id="UP000886858"/>
    </source>
</evidence>
<accession>A0A9D2I596</accession>
<dbReference type="PANTHER" id="PTHR31151:SF0">
    <property type="entry name" value="PROLINE-TRNA LIGASE (DUF1680)"/>
    <property type="match status" value="1"/>
</dbReference>
<protein>
    <submittedName>
        <fullName evidence="3">Glycoside hydrolase family 127 protein</fullName>
    </submittedName>
</protein>
<feature type="domain" description="Non-reducing end beta-L-arabinofuranosidase-like GH127 middle" evidence="2">
    <location>
        <begin position="386"/>
        <end position="474"/>
    </location>
</feature>
<dbReference type="SUPFAM" id="SSF48208">
    <property type="entry name" value="Six-hairpin glycosidases"/>
    <property type="match status" value="1"/>
</dbReference>
<dbReference type="InterPro" id="IPR012878">
    <property type="entry name" value="Beta-AFase-like_GH127_cat"/>
</dbReference>
<evidence type="ECO:0000259" key="2">
    <source>
        <dbReference type="Pfam" id="PF20736"/>
    </source>
</evidence>
<dbReference type="GO" id="GO:0016787">
    <property type="term" value="F:hydrolase activity"/>
    <property type="evidence" value="ECO:0007669"/>
    <property type="project" value="UniProtKB-KW"/>
</dbReference>
<dbReference type="Pfam" id="PF20736">
    <property type="entry name" value="Glyco_hydro127M"/>
    <property type="match status" value="1"/>
</dbReference>
<comment type="caution">
    <text evidence="3">The sequence shown here is derived from an EMBL/GenBank/DDBJ whole genome shotgun (WGS) entry which is preliminary data.</text>
</comment>
<dbReference type="AlphaFoldDB" id="A0A9D2I596"/>
<keyword evidence="3" id="KW-0378">Hydrolase</keyword>